<dbReference type="GO" id="GO:0000917">
    <property type="term" value="P:division septum assembly"/>
    <property type="evidence" value="ECO:0007669"/>
    <property type="project" value="UniProtKB-KW"/>
</dbReference>
<evidence type="ECO:0000256" key="4">
    <source>
        <dbReference type="ARBA" id="ARBA00022969"/>
    </source>
</evidence>
<sequence length="159" mass="17268">MRTRKLYSVSRGVVLVRPPPDPRGTRFRVQGRFDSGGSPAGGPPRLEAPGVNPGPAGEGDVRIWPADEHGRCDSYILLKPPAGTALLKAWTQEIKIFLQETEVVVPRESEPGWIDLDAVLAHFLAEGRRRPSCHSPRGRVARGPSSPNPVSVPTLRLAD</sequence>
<evidence type="ECO:0000256" key="3">
    <source>
        <dbReference type="ARBA" id="ARBA00022618"/>
    </source>
</evidence>
<evidence type="ECO:0000313" key="8">
    <source>
        <dbReference type="EMBL" id="WTS19107.1"/>
    </source>
</evidence>
<evidence type="ECO:0000256" key="1">
    <source>
        <dbReference type="ARBA" id="ARBA00004431"/>
    </source>
</evidence>
<evidence type="ECO:0000256" key="6">
    <source>
        <dbReference type="ARBA" id="ARBA00023306"/>
    </source>
</evidence>
<name>A0AAU1UPE9_9ACTN</name>
<dbReference type="Pfam" id="PF04686">
    <property type="entry name" value="SsgA"/>
    <property type="match status" value="1"/>
</dbReference>
<reference evidence="8" key="1">
    <citation type="submission" date="2022-10" db="EMBL/GenBank/DDBJ databases">
        <title>The complete genomes of actinobacterial strains from the NBC collection.</title>
        <authorList>
            <person name="Joergensen T.S."/>
            <person name="Alvarez Arevalo M."/>
            <person name="Sterndorff E.B."/>
            <person name="Faurdal D."/>
            <person name="Vuksanovic O."/>
            <person name="Mourched A.-S."/>
            <person name="Charusanti P."/>
            <person name="Shaw S."/>
            <person name="Blin K."/>
            <person name="Weber T."/>
        </authorList>
    </citation>
    <scope>NUCLEOTIDE SEQUENCE</scope>
    <source>
        <strain evidence="8">NBC_00119</strain>
    </source>
</reference>
<dbReference type="AlphaFoldDB" id="A0AAU1UPE9"/>
<feature type="compositionally biased region" description="Basic residues" evidence="7">
    <location>
        <begin position="130"/>
        <end position="140"/>
    </location>
</feature>
<keyword evidence="3" id="KW-0132">Cell division</keyword>
<comment type="subcellular location">
    <subcellularLocation>
        <location evidence="1">Cell septum</location>
    </subcellularLocation>
</comment>
<dbReference type="InterPro" id="IPR006776">
    <property type="entry name" value="SsgB"/>
</dbReference>
<keyword evidence="5" id="KW-0717">Septation</keyword>
<protein>
    <submittedName>
        <fullName evidence="8">SsgA family sporulation/cell division regulator</fullName>
    </submittedName>
</protein>
<evidence type="ECO:0000256" key="7">
    <source>
        <dbReference type="SAM" id="MobiDB-lite"/>
    </source>
</evidence>
<keyword evidence="4" id="KW-0749">Sporulation</keyword>
<comment type="similarity">
    <text evidence="2">Belongs to the SsgA family.</text>
</comment>
<evidence type="ECO:0000256" key="2">
    <source>
        <dbReference type="ARBA" id="ARBA00009323"/>
    </source>
</evidence>
<accession>A0AAU1UPE9</accession>
<dbReference type="Gene3D" id="2.30.31.20">
    <property type="entry name" value="Sporulation-specific cell division protein SsgB"/>
    <property type="match status" value="1"/>
</dbReference>
<gene>
    <name evidence="8" type="ORF">OHU69_49030</name>
</gene>
<dbReference type="EMBL" id="CP108195">
    <property type="protein sequence ID" value="WTS19107.1"/>
    <property type="molecule type" value="Genomic_DNA"/>
</dbReference>
<dbReference type="GO" id="GO:0030428">
    <property type="term" value="C:cell septum"/>
    <property type="evidence" value="ECO:0007669"/>
    <property type="project" value="UniProtKB-SubCell"/>
</dbReference>
<dbReference type="InterPro" id="IPR038658">
    <property type="entry name" value="SsgB_sf"/>
</dbReference>
<organism evidence="8">
    <name type="scientific">Streptomyces sp. NBC_00119</name>
    <dbReference type="NCBI Taxonomy" id="2975659"/>
    <lineage>
        <taxon>Bacteria</taxon>
        <taxon>Bacillati</taxon>
        <taxon>Actinomycetota</taxon>
        <taxon>Actinomycetes</taxon>
        <taxon>Kitasatosporales</taxon>
        <taxon>Streptomycetaceae</taxon>
        <taxon>Streptomyces</taxon>
    </lineage>
</organism>
<feature type="region of interest" description="Disordered" evidence="7">
    <location>
        <begin position="18"/>
        <end position="60"/>
    </location>
</feature>
<evidence type="ECO:0000256" key="5">
    <source>
        <dbReference type="ARBA" id="ARBA00023210"/>
    </source>
</evidence>
<keyword evidence="6" id="KW-0131">Cell cycle</keyword>
<feature type="region of interest" description="Disordered" evidence="7">
    <location>
        <begin position="129"/>
        <end position="159"/>
    </location>
</feature>
<dbReference type="GO" id="GO:0030435">
    <property type="term" value="P:sporulation resulting in formation of a cellular spore"/>
    <property type="evidence" value="ECO:0007669"/>
    <property type="project" value="UniProtKB-KW"/>
</dbReference>
<proteinExistence type="inferred from homology"/>